<dbReference type="Gene3D" id="2.40.160.10">
    <property type="entry name" value="Porin"/>
    <property type="match status" value="1"/>
</dbReference>
<dbReference type="EMBL" id="WNDQ01000002">
    <property type="protein sequence ID" value="KAF1023812.1"/>
    <property type="molecule type" value="Genomic_DNA"/>
</dbReference>
<proteinExistence type="predicted"/>
<sequence>MAPSNCGSSGGACDAYSAAVKYDTGAWGVTLAHDRLRADDGSAFFGQPAGLAVARGSRDDHSYLTGYRNFGAVRLGAGVIRRALKTELETYKSRQYFVSASLPLSAQWVLDLLYTYLDANRKQANAQLPPSG</sequence>
<organism evidence="1 2">
    <name type="scientific">Paracidovorax wautersii</name>
    <dbReference type="NCBI Taxonomy" id="1177982"/>
    <lineage>
        <taxon>Bacteria</taxon>
        <taxon>Pseudomonadati</taxon>
        <taxon>Pseudomonadota</taxon>
        <taxon>Betaproteobacteria</taxon>
        <taxon>Burkholderiales</taxon>
        <taxon>Comamonadaceae</taxon>
        <taxon>Paracidovorax</taxon>
    </lineage>
</organism>
<protein>
    <recommendedName>
        <fullName evidence="3">Porin</fullName>
    </recommendedName>
</protein>
<reference evidence="2" key="1">
    <citation type="journal article" date="2020" name="MBio">
        <title>Horizontal gene transfer to a defensive symbiont with a reduced genome amongst a multipartite beetle microbiome.</title>
        <authorList>
            <person name="Waterworth S.C."/>
            <person name="Florez L.V."/>
            <person name="Rees E.R."/>
            <person name="Hertweck C."/>
            <person name="Kaltenpoth M."/>
            <person name="Kwan J.C."/>
        </authorList>
    </citation>
    <scope>NUCLEOTIDE SEQUENCE [LARGE SCALE GENOMIC DNA]</scope>
</reference>
<dbReference type="Proteomes" id="UP000461670">
    <property type="component" value="Unassembled WGS sequence"/>
</dbReference>
<evidence type="ECO:0008006" key="3">
    <source>
        <dbReference type="Google" id="ProtNLM"/>
    </source>
</evidence>
<evidence type="ECO:0000313" key="2">
    <source>
        <dbReference type="Proteomes" id="UP000461670"/>
    </source>
</evidence>
<dbReference type="AlphaFoldDB" id="A0A7V8JRS9"/>
<dbReference type="InterPro" id="IPR023614">
    <property type="entry name" value="Porin_dom_sf"/>
</dbReference>
<name>A0A7V8JRS9_9BURK</name>
<accession>A0A7V8JRS9</accession>
<dbReference type="SUPFAM" id="SSF56935">
    <property type="entry name" value="Porins"/>
    <property type="match status" value="1"/>
</dbReference>
<gene>
    <name evidence="1" type="ORF">GAK30_00178</name>
</gene>
<evidence type="ECO:0000313" key="1">
    <source>
        <dbReference type="EMBL" id="KAF1023812.1"/>
    </source>
</evidence>
<comment type="caution">
    <text evidence="1">The sequence shown here is derived from an EMBL/GenBank/DDBJ whole genome shotgun (WGS) entry which is preliminary data.</text>
</comment>